<dbReference type="EMBL" id="CP043451">
    <property type="protein sequence ID" value="QEM03061.1"/>
    <property type="molecule type" value="Genomic_DNA"/>
</dbReference>
<feature type="domain" description="RNA polymerase sigma-70 region 2" evidence="1">
    <location>
        <begin position="28"/>
        <end position="91"/>
    </location>
</feature>
<name>A0AAE6JCT2_9SPHI</name>
<dbReference type="Proteomes" id="UP000250557">
    <property type="component" value="Chromosome"/>
</dbReference>
<reference evidence="3 5" key="2">
    <citation type="submission" date="2021-03" db="EMBL/GenBank/DDBJ databases">
        <title>Mucilaginibacter strains isolated from gold and copper mining confer multi heavy-metal resistance.</title>
        <authorList>
            <person name="Li Y."/>
        </authorList>
    </citation>
    <scope>NUCLEOTIDE SEQUENCE [LARGE SCALE GENOMIC DNA]</scope>
    <source>
        <strain evidence="3 5">P2-4</strain>
    </source>
</reference>
<keyword evidence="5" id="KW-1185">Reference proteome</keyword>
<dbReference type="SUPFAM" id="SSF88946">
    <property type="entry name" value="Sigma2 domain of RNA polymerase sigma factors"/>
    <property type="match status" value="1"/>
</dbReference>
<dbReference type="InterPro" id="IPR013325">
    <property type="entry name" value="RNA_pol_sigma_r2"/>
</dbReference>
<evidence type="ECO:0000313" key="2">
    <source>
        <dbReference type="EMBL" id="QEM03061.1"/>
    </source>
</evidence>
<reference evidence="2 4" key="1">
    <citation type="submission" date="2019-08" db="EMBL/GenBank/DDBJ databases">
        <title>Comparative genome analysis confer to the adaptation heavy metal polluted environment.</title>
        <authorList>
            <person name="Li Y."/>
        </authorList>
    </citation>
    <scope>NUCLEOTIDE SEQUENCE [LARGE SCALE GENOMIC DNA]</scope>
    <source>
        <strain evidence="2 4">P2</strain>
    </source>
</reference>
<sequence>MAFVKSVLTDADIIRLVRLNSRAGAEALYDRYAIALLIAIIRIVPQKSMAEHTLEQTFIKIWHSFDLYSPKKGKLFTWMVMIARSQAKDAYMPRLQEKQVLKST</sequence>
<dbReference type="Pfam" id="PF04542">
    <property type="entry name" value="Sigma70_r2"/>
    <property type="match status" value="1"/>
</dbReference>
<organism evidence="2 4">
    <name type="scientific">Mucilaginibacter rubeus</name>
    <dbReference type="NCBI Taxonomy" id="2027860"/>
    <lineage>
        <taxon>Bacteria</taxon>
        <taxon>Pseudomonadati</taxon>
        <taxon>Bacteroidota</taxon>
        <taxon>Sphingobacteriia</taxon>
        <taxon>Sphingobacteriales</taxon>
        <taxon>Sphingobacteriaceae</taxon>
        <taxon>Mucilaginibacter</taxon>
    </lineage>
</organism>
<evidence type="ECO:0000259" key="1">
    <source>
        <dbReference type="Pfam" id="PF04542"/>
    </source>
</evidence>
<dbReference type="Gene3D" id="1.10.1740.10">
    <property type="match status" value="1"/>
</dbReference>
<dbReference type="AlphaFoldDB" id="A0AAE6JCT2"/>
<gene>
    <name evidence="2" type="ORF">DIU31_005825</name>
    <name evidence="3" type="ORF">J3L21_21900</name>
</gene>
<dbReference type="GO" id="GO:0006352">
    <property type="term" value="P:DNA-templated transcription initiation"/>
    <property type="evidence" value="ECO:0007669"/>
    <property type="project" value="InterPro"/>
</dbReference>
<evidence type="ECO:0000313" key="4">
    <source>
        <dbReference type="Proteomes" id="UP000250557"/>
    </source>
</evidence>
<dbReference type="Proteomes" id="UP000663940">
    <property type="component" value="Chromosome"/>
</dbReference>
<dbReference type="RefSeq" id="WP_112656734.1">
    <property type="nucleotide sequence ID" value="NZ_CP043451.1"/>
</dbReference>
<evidence type="ECO:0000313" key="3">
    <source>
        <dbReference type="EMBL" id="QTE48191.1"/>
    </source>
</evidence>
<dbReference type="EMBL" id="CP071880">
    <property type="protein sequence ID" value="QTE48191.1"/>
    <property type="molecule type" value="Genomic_DNA"/>
</dbReference>
<dbReference type="GO" id="GO:0003700">
    <property type="term" value="F:DNA-binding transcription factor activity"/>
    <property type="evidence" value="ECO:0007669"/>
    <property type="project" value="InterPro"/>
</dbReference>
<protein>
    <recommendedName>
        <fullName evidence="1">RNA polymerase sigma-70 region 2 domain-containing protein</fullName>
    </recommendedName>
</protein>
<dbReference type="InterPro" id="IPR007627">
    <property type="entry name" value="RNA_pol_sigma70_r2"/>
</dbReference>
<proteinExistence type="predicted"/>
<evidence type="ECO:0000313" key="5">
    <source>
        <dbReference type="Proteomes" id="UP000663940"/>
    </source>
</evidence>
<accession>A0AAE6JCT2</accession>